<evidence type="ECO:0000313" key="2">
    <source>
        <dbReference type="EMBL" id="MXO50539.1"/>
    </source>
</evidence>
<feature type="transmembrane region" description="Helical" evidence="1">
    <location>
        <begin position="78"/>
        <end position="99"/>
    </location>
</feature>
<evidence type="ECO:0000313" key="3">
    <source>
        <dbReference type="Proteomes" id="UP000444185"/>
    </source>
</evidence>
<feature type="transmembrane region" description="Helical" evidence="1">
    <location>
        <begin position="172"/>
        <end position="189"/>
    </location>
</feature>
<keyword evidence="1" id="KW-1133">Transmembrane helix</keyword>
<organism evidence="2 3">
    <name type="scientific">Qipengyuania gaetbuli</name>
    <dbReference type="NCBI Taxonomy" id="266952"/>
    <lineage>
        <taxon>Bacteria</taxon>
        <taxon>Pseudomonadati</taxon>
        <taxon>Pseudomonadota</taxon>
        <taxon>Alphaproteobacteria</taxon>
        <taxon>Sphingomonadales</taxon>
        <taxon>Erythrobacteraceae</taxon>
        <taxon>Qipengyuania</taxon>
    </lineage>
</organism>
<name>A0A844XYY1_9SPHN</name>
<comment type="caution">
    <text evidence="2">The sequence shown here is derived from an EMBL/GenBank/DDBJ whole genome shotgun (WGS) entry which is preliminary data.</text>
</comment>
<feature type="transmembrane region" description="Helical" evidence="1">
    <location>
        <begin position="119"/>
        <end position="138"/>
    </location>
</feature>
<keyword evidence="3" id="KW-1185">Reference proteome</keyword>
<keyword evidence="1" id="KW-0812">Transmembrane</keyword>
<keyword evidence="1" id="KW-0472">Membrane</keyword>
<accession>A0A844XYY1</accession>
<dbReference type="AlphaFoldDB" id="A0A844XYY1"/>
<dbReference type="OrthoDB" id="7192182at2"/>
<proteinExistence type="predicted"/>
<dbReference type="Proteomes" id="UP000444185">
    <property type="component" value="Unassembled WGS sequence"/>
</dbReference>
<dbReference type="EMBL" id="WTYF01000004">
    <property type="protein sequence ID" value="MXO50539.1"/>
    <property type="molecule type" value="Genomic_DNA"/>
</dbReference>
<protein>
    <submittedName>
        <fullName evidence="2">Uncharacterized protein</fullName>
    </submittedName>
</protein>
<reference evidence="2 3" key="1">
    <citation type="submission" date="2019-12" db="EMBL/GenBank/DDBJ databases">
        <title>Genomic-based taxomic classification of the family Erythrobacteraceae.</title>
        <authorList>
            <person name="Xu L."/>
        </authorList>
    </citation>
    <scope>NUCLEOTIDE SEQUENCE [LARGE SCALE GENOMIC DNA]</scope>
    <source>
        <strain evidence="2 3">DSM 16225</strain>
    </source>
</reference>
<dbReference type="RefSeq" id="WP_160607125.1">
    <property type="nucleotide sequence ID" value="NZ_WTYF01000004.1"/>
</dbReference>
<evidence type="ECO:0000256" key="1">
    <source>
        <dbReference type="SAM" id="Phobius"/>
    </source>
</evidence>
<sequence length="190" mass="21199">MTEFEFVFLLYALLLGLSLIELLAGMGRALELKFASDAGGQSFKIGWLTPALAVFVMLDLLSFWIFAWRVRDLMTVSALSLLAVMMFASSYYLAARLVFPSEPDRFADLDTHYQRVKGVVMVILIALVGVQWLYLLSIESIRDGLLTPLAAGMTLVLVGLMAAVIFVRSPRWSLILLLLLVARYLVIYAL</sequence>
<feature type="transmembrane region" description="Helical" evidence="1">
    <location>
        <begin position="145"/>
        <end position="166"/>
    </location>
</feature>
<gene>
    <name evidence="2" type="ORF">GRI42_04380</name>
</gene>
<feature type="transmembrane region" description="Helical" evidence="1">
    <location>
        <begin position="45"/>
        <end position="66"/>
    </location>
</feature>